<dbReference type="AlphaFoldDB" id="A0AAV4FFE3"/>
<sequence>MDESGLAGFSCINTTDFTFAFPNPEEPRGFSVLKAQLADQHVTFQLKVLEKGVAFRKNPEAEQPYFPPSRYVLVVGIMVWHVSCLEAGRTSAARRSLRTNKESKEGDGYRTGCMQTISWEAGSTWDQSEIESVYTF</sequence>
<protein>
    <submittedName>
        <fullName evidence="1">Uncharacterized protein</fullName>
    </submittedName>
</protein>
<evidence type="ECO:0000313" key="1">
    <source>
        <dbReference type="EMBL" id="GFR72028.1"/>
    </source>
</evidence>
<evidence type="ECO:0000313" key="2">
    <source>
        <dbReference type="Proteomes" id="UP000762676"/>
    </source>
</evidence>
<gene>
    <name evidence="1" type="ORF">ElyMa_005695000</name>
</gene>
<comment type="caution">
    <text evidence="1">The sequence shown here is derived from an EMBL/GenBank/DDBJ whole genome shotgun (WGS) entry which is preliminary data.</text>
</comment>
<accession>A0AAV4FFE3</accession>
<name>A0AAV4FFE3_9GAST</name>
<proteinExistence type="predicted"/>
<keyword evidence="2" id="KW-1185">Reference proteome</keyword>
<organism evidence="1 2">
    <name type="scientific">Elysia marginata</name>
    <dbReference type="NCBI Taxonomy" id="1093978"/>
    <lineage>
        <taxon>Eukaryota</taxon>
        <taxon>Metazoa</taxon>
        <taxon>Spiralia</taxon>
        <taxon>Lophotrochozoa</taxon>
        <taxon>Mollusca</taxon>
        <taxon>Gastropoda</taxon>
        <taxon>Heterobranchia</taxon>
        <taxon>Euthyneura</taxon>
        <taxon>Panpulmonata</taxon>
        <taxon>Sacoglossa</taxon>
        <taxon>Placobranchoidea</taxon>
        <taxon>Plakobranchidae</taxon>
        <taxon>Elysia</taxon>
    </lineage>
</organism>
<reference evidence="1 2" key="1">
    <citation type="journal article" date="2021" name="Elife">
        <title>Chloroplast acquisition without the gene transfer in kleptoplastic sea slugs, Plakobranchus ocellatus.</title>
        <authorList>
            <person name="Maeda T."/>
            <person name="Takahashi S."/>
            <person name="Yoshida T."/>
            <person name="Shimamura S."/>
            <person name="Takaki Y."/>
            <person name="Nagai Y."/>
            <person name="Toyoda A."/>
            <person name="Suzuki Y."/>
            <person name="Arimoto A."/>
            <person name="Ishii H."/>
            <person name="Satoh N."/>
            <person name="Nishiyama T."/>
            <person name="Hasebe M."/>
            <person name="Maruyama T."/>
            <person name="Minagawa J."/>
            <person name="Obokata J."/>
            <person name="Shigenobu S."/>
        </authorList>
    </citation>
    <scope>NUCLEOTIDE SEQUENCE [LARGE SCALE GENOMIC DNA]</scope>
</reference>
<dbReference type="EMBL" id="BMAT01011396">
    <property type="protein sequence ID" value="GFR72028.1"/>
    <property type="molecule type" value="Genomic_DNA"/>
</dbReference>
<dbReference type="Proteomes" id="UP000762676">
    <property type="component" value="Unassembled WGS sequence"/>
</dbReference>